<dbReference type="STRING" id="28084.Lche_2983"/>
<dbReference type="GO" id="GO:0071766">
    <property type="term" value="P:Actinobacterium-type cell wall biogenesis"/>
    <property type="evidence" value="ECO:0007669"/>
    <property type="project" value="UniProtKB-ARBA"/>
</dbReference>
<evidence type="ECO:0000313" key="11">
    <source>
        <dbReference type="Proteomes" id="UP000277577"/>
    </source>
</evidence>
<dbReference type="Gene3D" id="3.30.300.30">
    <property type="match status" value="1"/>
</dbReference>
<sequence>MNSKKKIESMVELFTDRCLMNPSAPLYYFSSTGLLENSELLTYSELQQKIHSLAALIQQYVKPGDRALLIFSPGMDYIVTFWACFFAGVLAVPAYPPFDKSTVEKLQAIINNSQPAIILSNTEIIQKIKKLGFIKNLASIPLIQKFVTKFSTQVNHLMEWDFHHFRWLDINKASVDMADLYKPVLLKSSDMCYLQYTSGSTAMPKGVIVRHGNLLDNLSLVYETIGKTSNERMVSWLPPYHDMGLIGNLLFPVYAGFRIFMMSPITFLRHPYLWLKAISDFEAHISGGPNFAYELCEKRIDEQIIGNNLQLHSWRVAYNGAEYIHHRTLSNFHKKFSKYGFQKKSFYPIYGLAESTVFVSGHKNGNDHPQLLNVDVESLRQNKVVLTDDVENNRHAVLVGCGKPMVPIMIASKAPFRKCAEGEIGEICLRGPSVTSGYWENDEATKETFHADLENSDAMKYLRTGDLGFLYNDNLYITGRIKELIIINGKNHYPYDIELFLATSDSRLRTGCIAAFSITISDSEQLAIVAEVKQLFSEQELEDIVNKIKVNISSSFGLNPQFIALLPPKKIPKTTSGKLRRNIIKKLVADNELHAFYVWQSGSGNDDE</sequence>
<keyword evidence="5" id="KW-0812">Transmembrane</keyword>
<dbReference type="InterPro" id="IPR025110">
    <property type="entry name" value="AMP-bd_C"/>
</dbReference>
<evidence type="ECO:0000256" key="2">
    <source>
        <dbReference type="ARBA" id="ARBA00022598"/>
    </source>
</evidence>
<dbReference type="CDD" id="cd05931">
    <property type="entry name" value="FAAL"/>
    <property type="match status" value="1"/>
</dbReference>
<dbReference type="InterPro" id="IPR045851">
    <property type="entry name" value="AMP-bd_C_sf"/>
</dbReference>
<dbReference type="PATRIC" id="fig|28084.5.peg.3238"/>
<comment type="similarity">
    <text evidence="1">Belongs to the ATP-dependent AMP-binding enzyme family.</text>
</comment>
<reference evidence="8 10" key="1">
    <citation type="submission" date="2015-11" db="EMBL/GenBank/DDBJ databases">
        <title>Genomic analysis of 38 Legionella species identifies large and diverse effector repertoires.</title>
        <authorList>
            <person name="Burstein D."/>
            <person name="Amaro F."/>
            <person name="Zusman T."/>
            <person name="Lifshitz Z."/>
            <person name="Cohen O."/>
            <person name="Gilbert J.A."/>
            <person name="Pupko T."/>
            <person name="Shuman H.A."/>
            <person name="Segal G."/>
        </authorList>
    </citation>
    <scope>NUCLEOTIDE SEQUENCE [LARGE SCALE GENOMIC DNA]</scope>
    <source>
        <strain evidence="8 10">ORW</strain>
    </source>
</reference>
<proteinExistence type="inferred from homology"/>
<dbReference type="EMBL" id="LNXW01000013">
    <property type="protein sequence ID" value="KTC80963.1"/>
    <property type="molecule type" value="Genomic_DNA"/>
</dbReference>
<keyword evidence="2 9" id="KW-0436">Ligase</keyword>
<dbReference type="InterPro" id="IPR042099">
    <property type="entry name" value="ANL_N_sf"/>
</dbReference>
<dbReference type="FunFam" id="3.40.50.12780:FF:000013">
    <property type="entry name" value="Long-chain-fatty-acid--AMP ligase FadD32"/>
    <property type="match status" value="1"/>
</dbReference>
<dbReference type="InterPro" id="IPR040097">
    <property type="entry name" value="FAAL/FAAC"/>
</dbReference>
<feature type="transmembrane region" description="Helical" evidence="5">
    <location>
        <begin position="77"/>
        <end position="95"/>
    </location>
</feature>
<dbReference type="GO" id="GO:0016874">
    <property type="term" value="F:ligase activity"/>
    <property type="evidence" value="ECO:0007669"/>
    <property type="project" value="UniProtKB-KW"/>
</dbReference>
<dbReference type="EC" id="6.2.1.-" evidence="9"/>
<organism evidence="8 10">
    <name type="scientific">Legionella cherrii</name>
    <dbReference type="NCBI Taxonomy" id="28084"/>
    <lineage>
        <taxon>Bacteria</taxon>
        <taxon>Pseudomonadati</taxon>
        <taxon>Pseudomonadota</taxon>
        <taxon>Gammaproteobacteria</taxon>
        <taxon>Legionellales</taxon>
        <taxon>Legionellaceae</taxon>
        <taxon>Legionella</taxon>
    </lineage>
</organism>
<dbReference type="Pfam" id="PF23024">
    <property type="entry name" value="AMP-dom_DIP2-like"/>
    <property type="match status" value="1"/>
</dbReference>
<evidence type="ECO:0000313" key="9">
    <source>
        <dbReference type="EMBL" id="VEB33953.1"/>
    </source>
</evidence>
<evidence type="ECO:0000259" key="7">
    <source>
        <dbReference type="Pfam" id="PF23024"/>
    </source>
</evidence>
<gene>
    <name evidence="8" type="ORF">Lche_2983</name>
    <name evidence="9" type="ORF">NCTC11976_00598</name>
</gene>
<dbReference type="Gene3D" id="3.40.50.12780">
    <property type="entry name" value="N-terminal domain of ligase-like"/>
    <property type="match status" value="1"/>
</dbReference>
<dbReference type="InterPro" id="IPR000873">
    <property type="entry name" value="AMP-dep_synth/lig_dom"/>
</dbReference>
<dbReference type="GO" id="GO:0005886">
    <property type="term" value="C:plasma membrane"/>
    <property type="evidence" value="ECO:0007669"/>
    <property type="project" value="TreeGrafter"/>
</dbReference>
<accession>A0A0W0SBU2</accession>
<dbReference type="Proteomes" id="UP000054921">
    <property type="component" value="Unassembled WGS sequence"/>
</dbReference>
<evidence type="ECO:0000313" key="8">
    <source>
        <dbReference type="EMBL" id="KTC80963.1"/>
    </source>
</evidence>
<dbReference type="SUPFAM" id="SSF56801">
    <property type="entry name" value="Acetyl-CoA synthetase-like"/>
    <property type="match status" value="1"/>
</dbReference>
<evidence type="ECO:0000256" key="3">
    <source>
        <dbReference type="ARBA" id="ARBA00022832"/>
    </source>
</evidence>
<name>A0A0W0SBU2_9GAMM</name>
<dbReference type="EMBL" id="LR134173">
    <property type="protein sequence ID" value="VEB33953.1"/>
    <property type="molecule type" value="Genomic_DNA"/>
</dbReference>
<feature type="domain" description="AMP-binding enzyme C-terminal" evidence="7">
    <location>
        <begin position="483"/>
        <end position="593"/>
    </location>
</feature>
<evidence type="ECO:0000256" key="5">
    <source>
        <dbReference type="SAM" id="Phobius"/>
    </source>
</evidence>
<keyword evidence="5" id="KW-0472">Membrane</keyword>
<evidence type="ECO:0000313" key="10">
    <source>
        <dbReference type="Proteomes" id="UP000054921"/>
    </source>
</evidence>
<dbReference type="GO" id="GO:0006633">
    <property type="term" value="P:fatty acid biosynthetic process"/>
    <property type="evidence" value="ECO:0007669"/>
    <property type="project" value="TreeGrafter"/>
</dbReference>
<dbReference type="AlphaFoldDB" id="A0A0W0SBU2"/>
<dbReference type="PANTHER" id="PTHR22754:SF32">
    <property type="entry name" value="DISCO-INTERACTING PROTEIN 2"/>
    <property type="match status" value="1"/>
</dbReference>
<keyword evidence="3" id="KW-0276">Fatty acid metabolism</keyword>
<keyword evidence="11" id="KW-1185">Reference proteome</keyword>
<protein>
    <submittedName>
        <fullName evidence="8">Acyl-CoA synthetase</fullName>
        <ecNumber evidence="9">6.2.1.-</ecNumber>
    </submittedName>
</protein>
<feature type="domain" description="AMP-dependent synthetase/ligase" evidence="6">
    <location>
        <begin position="29"/>
        <end position="439"/>
    </location>
</feature>
<evidence type="ECO:0000259" key="6">
    <source>
        <dbReference type="Pfam" id="PF00501"/>
    </source>
</evidence>
<dbReference type="Pfam" id="PF00501">
    <property type="entry name" value="AMP-binding"/>
    <property type="match status" value="1"/>
</dbReference>
<evidence type="ECO:0000256" key="1">
    <source>
        <dbReference type="ARBA" id="ARBA00006432"/>
    </source>
</evidence>
<dbReference type="RefSeq" id="WP_028381503.1">
    <property type="nucleotide sequence ID" value="NZ_CAAAIT010000006.1"/>
</dbReference>
<dbReference type="Proteomes" id="UP000277577">
    <property type="component" value="Chromosome"/>
</dbReference>
<keyword evidence="4" id="KW-0443">Lipid metabolism</keyword>
<keyword evidence="5" id="KW-1133">Transmembrane helix</keyword>
<dbReference type="GO" id="GO:0070566">
    <property type="term" value="F:adenylyltransferase activity"/>
    <property type="evidence" value="ECO:0007669"/>
    <property type="project" value="TreeGrafter"/>
</dbReference>
<dbReference type="PANTHER" id="PTHR22754">
    <property type="entry name" value="DISCO-INTERACTING PROTEIN 2 DIP2 -RELATED"/>
    <property type="match status" value="1"/>
</dbReference>
<evidence type="ECO:0000256" key="4">
    <source>
        <dbReference type="ARBA" id="ARBA00023098"/>
    </source>
</evidence>
<reference evidence="9 11" key="2">
    <citation type="submission" date="2018-12" db="EMBL/GenBank/DDBJ databases">
        <authorList>
            <consortium name="Pathogen Informatics"/>
        </authorList>
    </citation>
    <scope>NUCLEOTIDE SEQUENCE [LARGE SCALE GENOMIC DNA]</scope>
    <source>
        <strain evidence="9 11">NCTC11976</strain>
    </source>
</reference>